<evidence type="ECO:0008006" key="3">
    <source>
        <dbReference type="Google" id="ProtNLM"/>
    </source>
</evidence>
<proteinExistence type="predicted"/>
<accession>A0ABQ5J026</accession>
<reference evidence="1" key="1">
    <citation type="journal article" date="2022" name="Int. J. Mol. Sci.">
        <title>Draft Genome of Tanacetum Coccineum: Genomic Comparison of Closely Related Tanacetum-Family Plants.</title>
        <authorList>
            <person name="Yamashiro T."/>
            <person name="Shiraishi A."/>
            <person name="Nakayama K."/>
            <person name="Satake H."/>
        </authorList>
    </citation>
    <scope>NUCLEOTIDE SEQUENCE</scope>
</reference>
<evidence type="ECO:0000313" key="2">
    <source>
        <dbReference type="Proteomes" id="UP001151760"/>
    </source>
</evidence>
<evidence type="ECO:0000313" key="1">
    <source>
        <dbReference type="EMBL" id="GJU05812.1"/>
    </source>
</evidence>
<sequence>MKCPQHYLTEMRDVILFYNGLEVPTRQILDSKGAIPTKTAVDAKVAIQAHLNNLGREIKKVNEKVYTAQVGCELLKRHEENSNLIKEIQASTNVPIRIQGASIKTLEIQIGKISKVLQERGFRSLPSSTETNPRDHVKLLLTTIEADMSLIRRIGSSQYAVSAQRNRKVIFKLRQATILFPIRLNDYYCDEKGSYEPQYLDAYSCRATRLNDSLPRKEKEPGSLGELAHTKLTVELADRIVKHPNGIVENVLVGIEHMELDLEARLMGETLVLNRSLDPLYRDYIKLNDLIIPLELRRNQADDLMPTIKEGEVVDKPMIGEVKTRNDNKMVTKIIGYPSGYDEDEKIRIGYAYNLKFSCMIGFEFVHANFFPNLPINVMSKKFYNSIMKDNVEFRRRNGLGNFANVLVFIQKIYVISDFTVVEDMDPYLDEGMGEVVVGEPFCEVSCVET</sequence>
<organism evidence="1 2">
    <name type="scientific">Tanacetum coccineum</name>
    <dbReference type="NCBI Taxonomy" id="301880"/>
    <lineage>
        <taxon>Eukaryota</taxon>
        <taxon>Viridiplantae</taxon>
        <taxon>Streptophyta</taxon>
        <taxon>Embryophyta</taxon>
        <taxon>Tracheophyta</taxon>
        <taxon>Spermatophyta</taxon>
        <taxon>Magnoliopsida</taxon>
        <taxon>eudicotyledons</taxon>
        <taxon>Gunneridae</taxon>
        <taxon>Pentapetalae</taxon>
        <taxon>asterids</taxon>
        <taxon>campanulids</taxon>
        <taxon>Asterales</taxon>
        <taxon>Asteraceae</taxon>
        <taxon>Asteroideae</taxon>
        <taxon>Anthemideae</taxon>
        <taxon>Anthemidinae</taxon>
        <taxon>Tanacetum</taxon>
    </lineage>
</organism>
<comment type="caution">
    <text evidence="1">The sequence shown here is derived from an EMBL/GenBank/DDBJ whole genome shotgun (WGS) entry which is preliminary data.</text>
</comment>
<name>A0ABQ5J026_9ASTR</name>
<gene>
    <name evidence="1" type="ORF">Tco_1122242</name>
</gene>
<dbReference type="Proteomes" id="UP001151760">
    <property type="component" value="Unassembled WGS sequence"/>
</dbReference>
<keyword evidence="2" id="KW-1185">Reference proteome</keyword>
<protein>
    <recommendedName>
        <fullName evidence="3">DNA-directed RNA polymerase</fullName>
    </recommendedName>
</protein>
<dbReference type="EMBL" id="BQNB010021380">
    <property type="protein sequence ID" value="GJU05812.1"/>
    <property type="molecule type" value="Genomic_DNA"/>
</dbReference>
<reference evidence="1" key="2">
    <citation type="submission" date="2022-01" db="EMBL/GenBank/DDBJ databases">
        <authorList>
            <person name="Yamashiro T."/>
            <person name="Shiraishi A."/>
            <person name="Satake H."/>
            <person name="Nakayama K."/>
        </authorList>
    </citation>
    <scope>NUCLEOTIDE SEQUENCE</scope>
</reference>